<dbReference type="SMART" id="SM00199">
    <property type="entry name" value="SCY"/>
    <property type="match status" value="1"/>
</dbReference>
<dbReference type="Ensembl" id="ENSPTIT00000029125.1">
    <property type="protein sequence ID" value="ENSPTIP00000024640.1"/>
    <property type="gene ID" value="ENSPTIG00000020678.1"/>
</dbReference>
<feature type="region of interest" description="Disordered" evidence="9">
    <location>
        <begin position="203"/>
        <end position="243"/>
    </location>
</feature>
<keyword evidence="6" id="KW-0732">Signal</keyword>
<keyword evidence="5 8" id="KW-0964">Secreted</keyword>
<evidence type="ECO:0000256" key="4">
    <source>
        <dbReference type="ARBA" id="ARBA00022514"/>
    </source>
</evidence>
<dbReference type="KEGG" id="ptg:102966325"/>
<proteinExistence type="inferred from homology"/>
<dbReference type="GO" id="GO:0005615">
    <property type="term" value="C:extracellular space"/>
    <property type="evidence" value="ECO:0007669"/>
    <property type="project" value="UniProtKB-KW"/>
</dbReference>
<evidence type="ECO:0000256" key="6">
    <source>
        <dbReference type="ARBA" id="ARBA00022729"/>
    </source>
</evidence>
<sequence length="243" mass="26865">MTSPTARSLLTLLDPQVAVHSSGQASAFGGPWWPLPWAWSLFSSARFSANVLLRAARTTHGLTEKPPGFASGAKSAAHAQRQEERRVVAPVCHNRHHPLLAAAALPPPSRPWARAPVPAPRLWLSASPASWPPRPQTPILPIASSCCTEVSRHISRRLLERVNICRIQRADGDCDLAAVILHIRRRRVCVSPHSHVIKQWMKEQEAKKKAKGNLCHKKKQDGKRNSKGAHQGKPETHGYKTPY</sequence>
<keyword evidence="12" id="KW-1185">Reference proteome</keyword>
<evidence type="ECO:0000313" key="12">
    <source>
        <dbReference type="Proteomes" id="UP000675900"/>
    </source>
</evidence>
<reference evidence="11" key="2">
    <citation type="submission" date="2025-09" db="UniProtKB">
        <authorList>
            <consortium name="Ensembl"/>
        </authorList>
    </citation>
    <scope>IDENTIFICATION</scope>
</reference>
<name>A0A8C9KN32_PANTA</name>
<dbReference type="InterPro" id="IPR036048">
    <property type="entry name" value="Interleukin_8-like_sf"/>
</dbReference>
<dbReference type="InterPro" id="IPR000827">
    <property type="entry name" value="Chemokine_CC_CS"/>
</dbReference>
<comment type="subcellular location">
    <subcellularLocation>
        <location evidence="1 8">Secreted</location>
    </subcellularLocation>
</comment>
<reference evidence="11" key="1">
    <citation type="submission" date="2025-08" db="UniProtKB">
        <authorList>
            <consortium name="Ensembl"/>
        </authorList>
    </citation>
    <scope>IDENTIFICATION</scope>
</reference>
<evidence type="ECO:0000256" key="5">
    <source>
        <dbReference type="ARBA" id="ARBA00022525"/>
    </source>
</evidence>
<dbReference type="GO" id="GO:0006955">
    <property type="term" value="P:immune response"/>
    <property type="evidence" value="ECO:0007669"/>
    <property type="project" value="InterPro"/>
</dbReference>
<dbReference type="Gene3D" id="2.40.50.40">
    <property type="match status" value="1"/>
</dbReference>
<dbReference type="Proteomes" id="UP000675900">
    <property type="component" value="Unassembled WGS sequence"/>
</dbReference>
<feature type="domain" description="Chemokine interleukin-8-like" evidence="10">
    <location>
        <begin position="143"/>
        <end position="204"/>
    </location>
</feature>
<dbReference type="InterPro" id="IPR001811">
    <property type="entry name" value="Chemokine_IL8-like_dom"/>
</dbReference>
<evidence type="ECO:0000256" key="8">
    <source>
        <dbReference type="RuleBase" id="RU361150"/>
    </source>
</evidence>
<organism evidence="11 12">
    <name type="scientific">Panthera tigris altaica</name>
    <name type="common">Siberian tiger</name>
    <dbReference type="NCBI Taxonomy" id="74533"/>
    <lineage>
        <taxon>Eukaryota</taxon>
        <taxon>Metazoa</taxon>
        <taxon>Chordata</taxon>
        <taxon>Craniata</taxon>
        <taxon>Vertebrata</taxon>
        <taxon>Euteleostomi</taxon>
        <taxon>Mammalia</taxon>
        <taxon>Eutheria</taxon>
        <taxon>Laurasiatheria</taxon>
        <taxon>Carnivora</taxon>
        <taxon>Feliformia</taxon>
        <taxon>Felidae</taxon>
        <taxon>Pantherinae</taxon>
        <taxon>Panthera</taxon>
    </lineage>
</organism>
<dbReference type="AlphaFoldDB" id="A0A8C9KN32"/>
<dbReference type="SUPFAM" id="SSF54117">
    <property type="entry name" value="Interleukin 8-like chemokines"/>
    <property type="match status" value="1"/>
</dbReference>
<evidence type="ECO:0000256" key="2">
    <source>
        <dbReference type="ARBA" id="ARBA00010868"/>
    </source>
</evidence>
<evidence type="ECO:0000256" key="1">
    <source>
        <dbReference type="ARBA" id="ARBA00004613"/>
    </source>
</evidence>
<feature type="compositionally biased region" description="Basic and acidic residues" evidence="9">
    <location>
        <begin position="232"/>
        <end position="243"/>
    </location>
</feature>
<evidence type="ECO:0000256" key="7">
    <source>
        <dbReference type="ARBA" id="ARBA00023157"/>
    </source>
</evidence>
<comment type="similarity">
    <text evidence="2 8">Belongs to the intercrine beta (chemokine CC) family.</text>
</comment>
<dbReference type="Pfam" id="PF00048">
    <property type="entry name" value="IL8"/>
    <property type="match status" value="1"/>
</dbReference>
<evidence type="ECO:0000256" key="3">
    <source>
        <dbReference type="ARBA" id="ARBA00022500"/>
    </source>
</evidence>
<evidence type="ECO:0000259" key="10">
    <source>
        <dbReference type="SMART" id="SM00199"/>
    </source>
</evidence>
<dbReference type="FunFam" id="2.40.50.40:FF:000019">
    <property type="entry name" value="C-C motif chemokine 27"/>
    <property type="match status" value="1"/>
</dbReference>
<evidence type="ECO:0000256" key="9">
    <source>
        <dbReference type="SAM" id="MobiDB-lite"/>
    </source>
</evidence>
<keyword evidence="4 8" id="KW-0202">Cytokine</keyword>
<keyword evidence="3 8" id="KW-0145">Chemotaxis</keyword>
<keyword evidence="7" id="KW-1015">Disulfide bond</keyword>
<dbReference type="GeneTree" id="ENSGT00530000063923"/>
<evidence type="ECO:0000313" key="11">
    <source>
        <dbReference type="Ensembl" id="ENSPTIP00000024640.1"/>
    </source>
</evidence>
<dbReference type="GO" id="GO:0008009">
    <property type="term" value="F:chemokine activity"/>
    <property type="evidence" value="ECO:0007669"/>
    <property type="project" value="InterPro"/>
</dbReference>
<protein>
    <recommendedName>
        <fullName evidence="8">C-C motif chemokine</fullName>
    </recommendedName>
</protein>
<feature type="compositionally biased region" description="Basic residues" evidence="9">
    <location>
        <begin position="208"/>
        <end position="227"/>
    </location>
</feature>
<dbReference type="PROSITE" id="PS00472">
    <property type="entry name" value="SMALL_CYTOKINES_CC"/>
    <property type="match status" value="1"/>
</dbReference>
<accession>A0A8C9KN32</accession>